<dbReference type="AlphaFoldDB" id="D6API1"/>
<name>D6API1_STRFL</name>
<dbReference type="Proteomes" id="UP000003986">
    <property type="component" value="Unassembled WGS sequence"/>
</dbReference>
<organism evidence="2 3">
    <name type="scientific">Streptomyces filamentosus NRRL 15998</name>
    <dbReference type="NCBI Taxonomy" id="457431"/>
    <lineage>
        <taxon>Bacteria</taxon>
        <taxon>Bacillati</taxon>
        <taxon>Actinomycetota</taxon>
        <taxon>Actinomycetes</taxon>
        <taxon>Kitasatosporales</taxon>
        <taxon>Streptomycetaceae</taxon>
        <taxon>Streptomyces</taxon>
    </lineage>
</organism>
<protein>
    <submittedName>
        <fullName evidence="2">Predicted protein</fullName>
    </submittedName>
</protein>
<sequence length="246" mass="25610">MTMKRTRPASNGIDAVGRDAGTAVRLPDQRLHPVEQTLQSEGELVVRVVRPAHRPGLQQPGDPGVPGGVDQALEGALVGRVHLLGRHPARGHGGGQVGHQEGLAADETGDQQGHRGLVALAEPAAFQRLEPRAGGHRLDLALTSQEAYLRLAGRAVHHSPGTLTLGIPTDGSAAHVRALLDEIDPAGREIERFSLHSVTLDDVFLALTSNATTANATTTDAHTTDAHTSNAATAKATTTPEASAHA</sequence>
<evidence type="ECO:0000313" key="2">
    <source>
        <dbReference type="EMBL" id="EFE75676.2"/>
    </source>
</evidence>
<gene>
    <name evidence="2" type="ORF">SSGG_03044</name>
</gene>
<reference evidence="3" key="2">
    <citation type="submission" date="2008-12" db="EMBL/GenBank/DDBJ databases">
        <title>Annotation of Streptomyces roseosporus strain NRRL 15998.</title>
        <authorList>
            <consortium name="The Broad Institute Genome Sequencing Platform"/>
            <consortium name="Broad Institute Microbial Sequencing Center"/>
            <person name="Fischbach M."/>
            <person name="Ward D."/>
            <person name="Young S."/>
            <person name="Kodira C.D."/>
            <person name="Zeng Q."/>
            <person name="Koehrsen M."/>
            <person name="Godfrey P."/>
            <person name="Alvarado L."/>
            <person name="Berlin A.M."/>
            <person name="Borenstein D."/>
            <person name="Chen Z."/>
            <person name="Engels R."/>
            <person name="Freedman E."/>
            <person name="Gellesch M."/>
            <person name="Goldberg J."/>
            <person name="Griggs A."/>
            <person name="Gujja S."/>
            <person name="Heiman D.I."/>
            <person name="Hepburn T.A."/>
            <person name="Howarth C."/>
            <person name="Jen D."/>
            <person name="Larson L."/>
            <person name="Lewis B."/>
            <person name="Mehta T."/>
            <person name="Park D."/>
            <person name="Pearson M."/>
            <person name="Roberts A."/>
            <person name="Saif S."/>
            <person name="Shea T.D."/>
            <person name="Shenoy N."/>
            <person name="Sisk P."/>
            <person name="Stolte C."/>
            <person name="Sykes S.N."/>
            <person name="Walk T."/>
            <person name="White J."/>
            <person name="Yandava C."/>
            <person name="Straight P."/>
            <person name="Clardy J."/>
            <person name="Hung D."/>
            <person name="Kolter R."/>
            <person name="Mekalanos J."/>
            <person name="Walker S."/>
            <person name="Walsh C.T."/>
            <person name="Wieland B.L.C."/>
            <person name="Ilzarbe M."/>
            <person name="Galagan J."/>
            <person name="Nusbaum C."/>
            <person name="Birren B."/>
        </authorList>
    </citation>
    <scope>NUCLEOTIDE SEQUENCE [LARGE SCALE GENOMIC DNA]</scope>
    <source>
        <strain evidence="3">NRRL 15998</strain>
    </source>
</reference>
<proteinExistence type="predicted"/>
<evidence type="ECO:0000313" key="3">
    <source>
        <dbReference type="Proteomes" id="UP000003986"/>
    </source>
</evidence>
<evidence type="ECO:0000256" key="1">
    <source>
        <dbReference type="SAM" id="MobiDB-lite"/>
    </source>
</evidence>
<dbReference type="EMBL" id="DS999644">
    <property type="protein sequence ID" value="EFE75676.2"/>
    <property type="molecule type" value="Genomic_DNA"/>
</dbReference>
<feature type="region of interest" description="Disordered" evidence="1">
    <location>
        <begin position="218"/>
        <end position="246"/>
    </location>
</feature>
<accession>D6API1</accession>
<reference evidence="3" key="1">
    <citation type="submission" date="2008-10" db="EMBL/GenBank/DDBJ databases">
        <authorList>
            <person name="Molnar K."/>
        </authorList>
    </citation>
    <scope>NUCLEOTIDE SEQUENCE [LARGE SCALE GENOMIC DNA]</scope>
    <source>
        <strain evidence="3">NRRL 15998</strain>
    </source>
</reference>
<feature type="region of interest" description="Disordered" evidence="1">
    <location>
        <begin position="1"/>
        <end position="21"/>
    </location>
</feature>